<gene>
    <name evidence="2" type="ORF">EDB81DRAFT_373860</name>
</gene>
<keyword evidence="3" id="KW-1185">Reference proteome</keyword>
<dbReference type="Proteomes" id="UP000738349">
    <property type="component" value="Unassembled WGS sequence"/>
</dbReference>
<name>A0A9P9I6Z5_9HYPO</name>
<dbReference type="EMBL" id="JAGMUV010000047">
    <property type="protein sequence ID" value="KAH7110146.1"/>
    <property type="molecule type" value="Genomic_DNA"/>
</dbReference>
<sequence>MASRKRKKVPPASESQQPSKRRRTLSSITVALPTLPCPASSPLKPLPEPSVREATNRPTFERIQLQPFDRRISPDLPRNSLFDIFSEFCPDHMVDKWVEYINARHISLPNHAEGDLPVFWHLDVYVSYPSSFAPRILGDFISRCITSYCKIYVKRPVPSTLSTVLHLGHF</sequence>
<feature type="region of interest" description="Disordered" evidence="1">
    <location>
        <begin position="1"/>
        <end position="54"/>
    </location>
</feature>
<evidence type="ECO:0000256" key="1">
    <source>
        <dbReference type="SAM" id="MobiDB-lite"/>
    </source>
</evidence>
<evidence type="ECO:0000313" key="3">
    <source>
        <dbReference type="Proteomes" id="UP000738349"/>
    </source>
</evidence>
<evidence type="ECO:0000313" key="2">
    <source>
        <dbReference type="EMBL" id="KAH7110146.1"/>
    </source>
</evidence>
<reference evidence="2" key="1">
    <citation type="journal article" date="2021" name="Nat. Commun.">
        <title>Genetic determinants of endophytism in the Arabidopsis root mycobiome.</title>
        <authorList>
            <person name="Mesny F."/>
            <person name="Miyauchi S."/>
            <person name="Thiergart T."/>
            <person name="Pickel B."/>
            <person name="Atanasova L."/>
            <person name="Karlsson M."/>
            <person name="Huettel B."/>
            <person name="Barry K.W."/>
            <person name="Haridas S."/>
            <person name="Chen C."/>
            <person name="Bauer D."/>
            <person name="Andreopoulos W."/>
            <person name="Pangilinan J."/>
            <person name="LaButti K."/>
            <person name="Riley R."/>
            <person name="Lipzen A."/>
            <person name="Clum A."/>
            <person name="Drula E."/>
            <person name="Henrissat B."/>
            <person name="Kohler A."/>
            <person name="Grigoriev I.V."/>
            <person name="Martin F.M."/>
            <person name="Hacquard S."/>
        </authorList>
    </citation>
    <scope>NUCLEOTIDE SEQUENCE</scope>
    <source>
        <strain evidence="2">MPI-CAGE-AT-0147</strain>
    </source>
</reference>
<protein>
    <submittedName>
        <fullName evidence="2">Uncharacterized protein</fullName>
    </submittedName>
</protein>
<dbReference type="OrthoDB" id="5248769at2759"/>
<comment type="caution">
    <text evidence="2">The sequence shown here is derived from an EMBL/GenBank/DDBJ whole genome shotgun (WGS) entry which is preliminary data.</text>
</comment>
<accession>A0A9P9I6Z5</accession>
<proteinExistence type="predicted"/>
<organism evidence="2 3">
    <name type="scientific">Dactylonectria macrodidyma</name>
    <dbReference type="NCBI Taxonomy" id="307937"/>
    <lineage>
        <taxon>Eukaryota</taxon>
        <taxon>Fungi</taxon>
        <taxon>Dikarya</taxon>
        <taxon>Ascomycota</taxon>
        <taxon>Pezizomycotina</taxon>
        <taxon>Sordariomycetes</taxon>
        <taxon>Hypocreomycetidae</taxon>
        <taxon>Hypocreales</taxon>
        <taxon>Nectriaceae</taxon>
        <taxon>Dactylonectria</taxon>
    </lineage>
</organism>
<dbReference type="AlphaFoldDB" id="A0A9P9I6Z5"/>